<reference evidence="2" key="1">
    <citation type="submission" date="2012-12" db="EMBL/GenBank/DDBJ databases">
        <title>Genome Sequence of Photobacterium leiognathi lrivu.4.1.</title>
        <authorList>
            <person name="Urbanczyk H."/>
            <person name="Ogura Y."/>
            <person name="Hayashi T."/>
            <person name="Dunlap P.V."/>
        </authorList>
    </citation>
    <scope>NUCLEOTIDE SEQUENCE [LARGE SCALE GENOMIC DNA]</scope>
    <source>
        <strain evidence="2">lrivu.4.1</strain>
    </source>
</reference>
<sequence length="37" mass="4578">MWLNLLAYRYFCSCNGIVNLYLKCFQTFINRHQFNKD</sequence>
<name>V5F287_PHOLE</name>
<dbReference type="Proteomes" id="UP000030675">
    <property type="component" value="Unassembled WGS sequence"/>
</dbReference>
<protein>
    <submittedName>
        <fullName evidence="1">Uncharacterized protein</fullName>
    </submittedName>
</protein>
<dbReference type="HOGENOM" id="CLU_3347042_0_0_6"/>
<accession>V5F287</accession>
<gene>
    <name evidence="1" type="ORF">PLEI_2978</name>
</gene>
<evidence type="ECO:0000313" key="2">
    <source>
        <dbReference type="Proteomes" id="UP000030675"/>
    </source>
</evidence>
<dbReference type="AlphaFoldDB" id="V5F287"/>
<evidence type="ECO:0000313" key="1">
    <source>
        <dbReference type="EMBL" id="GAD31320.1"/>
    </source>
</evidence>
<dbReference type="EMBL" id="DF196820">
    <property type="protein sequence ID" value="GAD31320.1"/>
    <property type="molecule type" value="Genomic_DNA"/>
</dbReference>
<organism evidence="1 2">
    <name type="scientific">Photobacterium leiognathi lrivu.4.1</name>
    <dbReference type="NCBI Taxonomy" id="1248232"/>
    <lineage>
        <taxon>Bacteria</taxon>
        <taxon>Pseudomonadati</taxon>
        <taxon>Pseudomonadota</taxon>
        <taxon>Gammaproteobacteria</taxon>
        <taxon>Vibrionales</taxon>
        <taxon>Vibrionaceae</taxon>
        <taxon>Photobacterium</taxon>
    </lineage>
</organism>
<proteinExistence type="predicted"/>